<gene>
    <name evidence="2" type="ORF">C0039_06760</name>
</gene>
<dbReference type="Proteomes" id="UP000235005">
    <property type="component" value="Unassembled WGS sequence"/>
</dbReference>
<dbReference type="PANTHER" id="PTHR31126">
    <property type="entry name" value="TYROSINE-PROTEIN PHOSPHATASE"/>
    <property type="match status" value="1"/>
</dbReference>
<dbReference type="Pfam" id="PF13350">
    <property type="entry name" value="Y_phosphatase3"/>
    <property type="match status" value="1"/>
</dbReference>
<dbReference type="PANTHER" id="PTHR31126:SF1">
    <property type="entry name" value="TYROSINE SPECIFIC PROTEIN PHOSPHATASES DOMAIN-CONTAINING PROTEIN"/>
    <property type="match status" value="1"/>
</dbReference>
<dbReference type="InterPro" id="IPR016130">
    <property type="entry name" value="Tyr_Pase_AS"/>
</dbReference>
<comment type="similarity">
    <text evidence="1">Belongs to the protein-tyrosine phosphatase family.</text>
</comment>
<dbReference type="InterPro" id="IPR029021">
    <property type="entry name" value="Prot-tyrosine_phosphatase-like"/>
</dbReference>
<accession>A0A2N5X5D7</accession>
<name>A0A2N5X5D7_9GAMM</name>
<sequence length="305" mass="33096">MDSSRRYTCATFIGGMLIPLLMASLPAFCADRGQSQIAREPGASGQPVQRLLPLRHAANARDLGGYANAEGRTVKWGMLYRSDSIANLDARDLGVLHELQLSVVTDFRSVQEREGARDRLPQQDPAIVYRTVAVNNPGLDVAELGRRVYAGDITNDELLALLDRRAYVTDPALRAAWGNWLRSLGEPGALPQLFHCTAGKDRTGFAAAIVLLALGVPRESVMDDFLLSNHFLSARIEEGVARIQANTNGGLDPDVLAQVIGVSASSLEDALTEMALRYGSVDGYIRDGLGIDEATRVRLQQVLLE</sequence>
<comment type="caution">
    <text evidence="2">The sequence shown here is derived from an EMBL/GenBank/DDBJ whole genome shotgun (WGS) entry which is preliminary data.</text>
</comment>
<dbReference type="InterPro" id="IPR026893">
    <property type="entry name" value="Tyr/Ser_Pase_IphP-type"/>
</dbReference>
<organism evidence="2 3">
    <name type="scientific">Pseudohalioglobus lutimaris</name>
    <dbReference type="NCBI Taxonomy" id="1737061"/>
    <lineage>
        <taxon>Bacteria</taxon>
        <taxon>Pseudomonadati</taxon>
        <taxon>Pseudomonadota</taxon>
        <taxon>Gammaproteobacteria</taxon>
        <taxon>Cellvibrionales</taxon>
        <taxon>Halieaceae</taxon>
        <taxon>Pseudohalioglobus</taxon>
    </lineage>
</organism>
<protein>
    <submittedName>
        <fullName evidence="2">Protein-tyrosine-phosphatase</fullName>
    </submittedName>
</protein>
<proteinExistence type="inferred from homology"/>
<dbReference type="GO" id="GO:0004721">
    <property type="term" value="F:phosphoprotein phosphatase activity"/>
    <property type="evidence" value="ECO:0007669"/>
    <property type="project" value="InterPro"/>
</dbReference>
<keyword evidence="3" id="KW-1185">Reference proteome</keyword>
<evidence type="ECO:0000256" key="1">
    <source>
        <dbReference type="ARBA" id="ARBA00009580"/>
    </source>
</evidence>
<dbReference type="EMBL" id="PKUS01000005">
    <property type="protein sequence ID" value="PLW69703.1"/>
    <property type="molecule type" value="Genomic_DNA"/>
</dbReference>
<evidence type="ECO:0000313" key="3">
    <source>
        <dbReference type="Proteomes" id="UP000235005"/>
    </source>
</evidence>
<dbReference type="RefSeq" id="WP_076001734.1">
    <property type="nucleotide sequence ID" value="NZ_PKUS01000005.1"/>
</dbReference>
<dbReference type="OrthoDB" id="1188001at2"/>
<dbReference type="AlphaFoldDB" id="A0A2N5X5D7"/>
<dbReference type="SUPFAM" id="SSF52799">
    <property type="entry name" value="(Phosphotyrosine protein) phosphatases II"/>
    <property type="match status" value="1"/>
</dbReference>
<dbReference type="PROSITE" id="PS00383">
    <property type="entry name" value="TYR_PHOSPHATASE_1"/>
    <property type="match status" value="1"/>
</dbReference>
<reference evidence="2 3" key="1">
    <citation type="submission" date="2018-01" db="EMBL/GenBank/DDBJ databases">
        <title>The draft genome sequence of Halioglobus lutimaris HF004.</title>
        <authorList>
            <person name="Du Z.-J."/>
            <person name="Shi M.-J."/>
        </authorList>
    </citation>
    <scope>NUCLEOTIDE SEQUENCE [LARGE SCALE GENOMIC DNA]</scope>
    <source>
        <strain evidence="2 3">HF004</strain>
    </source>
</reference>
<evidence type="ECO:0000313" key="2">
    <source>
        <dbReference type="EMBL" id="PLW69703.1"/>
    </source>
</evidence>
<dbReference type="Gene3D" id="3.90.190.10">
    <property type="entry name" value="Protein tyrosine phosphatase superfamily"/>
    <property type="match status" value="1"/>
</dbReference>